<sequence length="91" mass="10258">MVTTIIPQVCPHTSLDNNWARGWWGSAFVLVCEAQDWPVIGRSIMMQLAPPMDDHDLDRPFESELLLANENNINRLFSIGISNMGTLFIGK</sequence>
<protein>
    <submittedName>
        <fullName evidence="1">Uncharacterized protein</fullName>
    </submittedName>
</protein>
<keyword evidence="2" id="KW-1185">Reference proteome</keyword>
<evidence type="ECO:0000313" key="2">
    <source>
        <dbReference type="Proteomes" id="UP000245609"/>
    </source>
</evidence>
<feature type="non-terminal residue" evidence="1">
    <location>
        <position position="91"/>
    </location>
</feature>
<dbReference type="EMBL" id="MBFS01001604">
    <property type="protein sequence ID" value="PVV00835.1"/>
    <property type="molecule type" value="Genomic_DNA"/>
</dbReference>
<evidence type="ECO:0000313" key="1">
    <source>
        <dbReference type="EMBL" id="PVV00835.1"/>
    </source>
</evidence>
<accession>A0A2T9Z8G4</accession>
<name>A0A2T9Z8G4_9FUNG</name>
<gene>
    <name evidence="1" type="ORF">BB560_004769</name>
</gene>
<dbReference type="Proteomes" id="UP000245609">
    <property type="component" value="Unassembled WGS sequence"/>
</dbReference>
<comment type="caution">
    <text evidence="1">The sequence shown here is derived from an EMBL/GenBank/DDBJ whole genome shotgun (WGS) entry which is preliminary data.</text>
</comment>
<reference evidence="1 2" key="1">
    <citation type="journal article" date="2018" name="MBio">
        <title>Comparative Genomics Reveals the Core Gene Toolbox for the Fungus-Insect Symbiosis.</title>
        <authorList>
            <person name="Wang Y."/>
            <person name="Stata M."/>
            <person name="Wang W."/>
            <person name="Stajich J.E."/>
            <person name="White M.M."/>
            <person name="Moncalvo J.M."/>
        </authorList>
    </citation>
    <scope>NUCLEOTIDE SEQUENCE [LARGE SCALE GENOMIC DNA]</scope>
    <source>
        <strain evidence="1 2">SC-DP-2</strain>
    </source>
</reference>
<dbReference type="AlphaFoldDB" id="A0A2T9Z8G4"/>
<organism evidence="1 2">
    <name type="scientific">Smittium megazygosporum</name>
    <dbReference type="NCBI Taxonomy" id="133381"/>
    <lineage>
        <taxon>Eukaryota</taxon>
        <taxon>Fungi</taxon>
        <taxon>Fungi incertae sedis</taxon>
        <taxon>Zoopagomycota</taxon>
        <taxon>Kickxellomycotina</taxon>
        <taxon>Harpellomycetes</taxon>
        <taxon>Harpellales</taxon>
        <taxon>Legeriomycetaceae</taxon>
        <taxon>Smittium</taxon>
    </lineage>
</organism>
<proteinExistence type="predicted"/>